<dbReference type="PRINTS" id="PR00019">
    <property type="entry name" value="LEURICHRPT"/>
</dbReference>
<evidence type="ECO:0000313" key="12">
    <source>
        <dbReference type="EMBL" id="KAH0939368.1"/>
    </source>
</evidence>
<dbReference type="PANTHER" id="PTHR48060:SF22">
    <property type="entry name" value="INACTIVE LRR RECEPTOR-LIKE SERINE_THREONINE-PROTEIN KINASE BIR2"/>
    <property type="match status" value="1"/>
</dbReference>
<dbReference type="SUPFAM" id="SSF56112">
    <property type="entry name" value="Protein kinase-like (PK-like)"/>
    <property type="match status" value="1"/>
</dbReference>
<dbReference type="InterPro" id="IPR001611">
    <property type="entry name" value="Leu-rich_rpt"/>
</dbReference>
<comment type="similarity">
    <text evidence="2">Belongs to the protein kinase superfamily. Ser/Thr protein kinase family.</text>
</comment>
<dbReference type="Pfam" id="PF13855">
    <property type="entry name" value="LRR_8"/>
    <property type="match status" value="2"/>
</dbReference>
<dbReference type="SUPFAM" id="SSF52058">
    <property type="entry name" value="L domain-like"/>
    <property type="match status" value="1"/>
</dbReference>
<keyword evidence="13" id="KW-1185">Reference proteome</keyword>
<dbReference type="PROSITE" id="PS50011">
    <property type="entry name" value="PROTEIN_KINASE_DOM"/>
    <property type="match status" value="1"/>
</dbReference>
<dbReference type="SUPFAM" id="SSF52047">
    <property type="entry name" value="RNI-like"/>
    <property type="match status" value="1"/>
</dbReference>
<evidence type="ECO:0000256" key="4">
    <source>
        <dbReference type="ARBA" id="ARBA00022692"/>
    </source>
</evidence>
<dbReference type="InterPro" id="IPR000719">
    <property type="entry name" value="Prot_kinase_dom"/>
</dbReference>
<evidence type="ECO:0000256" key="2">
    <source>
        <dbReference type="ARBA" id="ARBA00008684"/>
    </source>
</evidence>
<dbReference type="InterPro" id="IPR011009">
    <property type="entry name" value="Kinase-like_dom_sf"/>
</dbReference>
<dbReference type="InterPro" id="IPR008271">
    <property type="entry name" value="Ser/Thr_kinase_AS"/>
</dbReference>
<evidence type="ECO:0000256" key="7">
    <source>
        <dbReference type="ARBA" id="ARBA00022989"/>
    </source>
</evidence>
<evidence type="ECO:0000256" key="1">
    <source>
        <dbReference type="ARBA" id="ARBA00004370"/>
    </source>
</evidence>
<dbReference type="Pfam" id="PF00560">
    <property type="entry name" value="LRR_1"/>
    <property type="match status" value="4"/>
</dbReference>
<reference evidence="12 13" key="1">
    <citation type="submission" date="2021-05" db="EMBL/GenBank/DDBJ databases">
        <title>Genome Assembly of Synthetic Allotetraploid Brassica napus Reveals Homoeologous Exchanges between Subgenomes.</title>
        <authorList>
            <person name="Davis J.T."/>
        </authorList>
    </citation>
    <scope>NUCLEOTIDE SEQUENCE [LARGE SCALE GENOMIC DNA]</scope>
    <source>
        <strain evidence="13">cv. Da-Ae</strain>
        <tissue evidence="12">Seedling</tissue>
    </source>
</reference>
<evidence type="ECO:0000256" key="5">
    <source>
        <dbReference type="ARBA" id="ARBA00022729"/>
    </source>
</evidence>
<dbReference type="InterPro" id="IPR013210">
    <property type="entry name" value="LRR_N_plant-typ"/>
</dbReference>
<feature type="domain" description="Protein kinase" evidence="11">
    <location>
        <begin position="666"/>
        <end position="961"/>
    </location>
</feature>
<feature type="transmembrane region" description="Helical" evidence="9">
    <location>
        <begin position="617"/>
        <end position="637"/>
    </location>
</feature>
<comment type="subcellular location">
    <subcellularLocation>
        <location evidence="1">Membrane</location>
    </subcellularLocation>
</comment>
<dbReference type="InterPro" id="IPR003591">
    <property type="entry name" value="Leu-rich_rpt_typical-subtyp"/>
</dbReference>
<evidence type="ECO:0000256" key="8">
    <source>
        <dbReference type="ARBA" id="ARBA00023136"/>
    </source>
</evidence>
<dbReference type="EMBL" id="JAGKQM010000002">
    <property type="protein sequence ID" value="KAH0939368.1"/>
    <property type="molecule type" value="Genomic_DNA"/>
</dbReference>
<feature type="chain" id="PRO_5045438521" description="Protein kinase domain-containing protein" evidence="10">
    <location>
        <begin position="23"/>
        <end position="1069"/>
    </location>
</feature>
<sequence>MTSLSETILILTLFLLSGFSLAKQSNELEIKALRSFKNGIPSDPLGALADWTTTGLVRHCNWTGITCDHTGHVVSLSFKEKQLQGVLSPAIANLTYLQVLDLTSNNFTGQIPAEIGKLTELNKIVLGLYNNLLKGEIPAEIGNCTSLIQLELYGNQLTGRIPTELGNLDKLESLRLYKNKLSSPIPSSMFRKPVGWTDSGRNRFIEITESPYASFKQLNGGVTTVNHKLEKLDSDNDGNLSVHDNLLTGPIPSSISNCTGLKVLDLSFNQMTGKIPRGLGRTNLTAISLGPNRFTGEIPDDLFNCSDVEVLNLERNNLTGTLKPLIGKLQKLRILQGLALDKNELKGPIPEEMFGMKQLSVLELSNNKLAGPIPIWLGKLESLTYLGLHGNQFNGSIHVSLKSLSHLNTFDISDNLLTGTIPGELISSMRNLQLNLNFSNNLLRGTIPDELGKLEMVQEIDFSNNLFSGSIPRSLQACKNVFLLDFSRNNLTGQIPDQVFEQGGMDMIKRLNLSRNSLSGEIPKRFGNNLTQLVSLDLSNNNLTGEIPESLANLPILKHLKLASNHLKGHVPESGVFKDINASDLMGNTDLCGRKKPLKPCMMMIKKKSNHFSKRSAIIMIVLGSAAVLLLLLLLVARCKKKTETSSESPMPDLDSALKLKRFDPKELEQATDSFNNANIIGSSSQLEDGTAIAVKVLNLKQFSAESDKWFYTEAKTLSQLKHRNLVKILGFAWESGKMKALALPYMEKGSLEDAIHNSSASIGSFSERIDLCVDIASGIDYLHSGFGFPIVHCDLKPANILLDGDGIAHVSDFGTARILGLREDGSVTASTFQGTIGYLAPEFAYMRKMTTKADVFSFGIMIMELMTKRRPTSLDDDESGVVSLRQLVEMAIGDGSEGIIRVLDLEIMSSIVSREEEEGIEDLLKLCLLCTSYRPEDRPDMNEILTHLEKLRGKNSRSYFPQRSHMTSRHTQKHNVGDWSCFFNEEPFYAISRTLADADASEKVCEECKDTLHRRITNYSQTILNHVHLFFVSFTTTASMGTIGCPTVVISLENKEDYHGINPTIAVK</sequence>
<dbReference type="CDD" id="cd14066">
    <property type="entry name" value="STKc_IRAK"/>
    <property type="match status" value="1"/>
</dbReference>
<gene>
    <name evidence="12" type="ORF">HID58_006829</name>
</gene>
<dbReference type="Proteomes" id="UP000824890">
    <property type="component" value="Unassembled WGS sequence"/>
</dbReference>
<organism evidence="12 13">
    <name type="scientific">Brassica napus</name>
    <name type="common">Rape</name>
    <dbReference type="NCBI Taxonomy" id="3708"/>
    <lineage>
        <taxon>Eukaryota</taxon>
        <taxon>Viridiplantae</taxon>
        <taxon>Streptophyta</taxon>
        <taxon>Embryophyta</taxon>
        <taxon>Tracheophyta</taxon>
        <taxon>Spermatophyta</taxon>
        <taxon>Magnoliopsida</taxon>
        <taxon>eudicotyledons</taxon>
        <taxon>Gunneridae</taxon>
        <taxon>Pentapetalae</taxon>
        <taxon>rosids</taxon>
        <taxon>malvids</taxon>
        <taxon>Brassicales</taxon>
        <taxon>Brassicaceae</taxon>
        <taxon>Brassiceae</taxon>
        <taxon>Brassica</taxon>
    </lineage>
</organism>
<dbReference type="PROSITE" id="PS00108">
    <property type="entry name" value="PROTEIN_KINASE_ST"/>
    <property type="match status" value="1"/>
</dbReference>
<evidence type="ECO:0000259" key="11">
    <source>
        <dbReference type="PROSITE" id="PS50011"/>
    </source>
</evidence>
<keyword evidence="3" id="KW-0433">Leucine-rich repeat</keyword>
<dbReference type="SMART" id="SM00220">
    <property type="entry name" value="S_TKc"/>
    <property type="match status" value="1"/>
</dbReference>
<evidence type="ECO:0000256" key="10">
    <source>
        <dbReference type="SAM" id="SignalP"/>
    </source>
</evidence>
<keyword evidence="4 9" id="KW-0812">Transmembrane</keyword>
<dbReference type="PANTHER" id="PTHR48060">
    <property type="entry name" value="DNA DAMAGE-REPAIR/TOLERATION PROTEIN DRT100"/>
    <property type="match status" value="1"/>
</dbReference>
<dbReference type="Gene3D" id="3.80.10.10">
    <property type="entry name" value="Ribonuclease Inhibitor"/>
    <property type="match status" value="3"/>
</dbReference>
<name>A0ABQ8EF47_BRANA</name>
<evidence type="ECO:0000313" key="13">
    <source>
        <dbReference type="Proteomes" id="UP000824890"/>
    </source>
</evidence>
<dbReference type="InterPro" id="IPR053211">
    <property type="entry name" value="DNA_repair-toleration"/>
</dbReference>
<dbReference type="PROSITE" id="PS51450">
    <property type="entry name" value="LRR"/>
    <property type="match status" value="1"/>
</dbReference>
<keyword evidence="7 9" id="KW-1133">Transmembrane helix</keyword>
<keyword evidence="8 9" id="KW-0472">Membrane</keyword>
<comment type="caution">
    <text evidence="12">The sequence shown here is derived from an EMBL/GenBank/DDBJ whole genome shotgun (WGS) entry which is preliminary data.</text>
</comment>
<feature type="signal peptide" evidence="10">
    <location>
        <begin position="1"/>
        <end position="22"/>
    </location>
</feature>
<keyword evidence="5 10" id="KW-0732">Signal</keyword>
<dbReference type="Pfam" id="PF08263">
    <property type="entry name" value="LRRNT_2"/>
    <property type="match status" value="1"/>
</dbReference>
<keyword evidence="6" id="KW-0677">Repeat</keyword>
<evidence type="ECO:0000256" key="9">
    <source>
        <dbReference type="SAM" id="Phobius"/>
    </source>
</evidence>
<dbReference type="Pfam" id="PF00069">
    <property type="entry name" value="Pkinase"/>
    <property type="match status" value="1"/>
</dbReference>
<dbReference type="SMART" id="SM00369">
    <property type="entry name" value="LRR_TYP"/>
    <property type="match status" value="6"/>
</dbReference>
<evidence type="ECO:0000256" key="6">
    <source>
        <dbReference type="ARBA" id="ARBA00022737"/>
    </source>
</evidence>
<accession>A0ABQ8EF47</accession>
<protein>
    <recommendedName>
        <fullName evidence="11">Protein kinase domain-containing protein</fullName>
    </recommendedName>
</protein>
<dbReference type="InterPro" id="IPR032675">
    <property type="entry name" value="LRR_dom_sf"/>
</dbReference>
<dbReference type="Gene3D" id="1.10.510.10">
    <property type="entry name" value="Transferase(Phosphotransferase) domain 1"/>
    <property type="match status" value="1"/>
</dbReference>
<dbReference type="Gene3D" id="3.30.200.20">
    <property type="entry name" value="Phosphorylase Kinase, domain 1"/>
    <property type="match status" value="1"/>
</dbReference>
<evidence type="ECO:0000256" key="3">
    <source>
        <dbReference type="ARBA" id="ARBA00022614"/>
    </source>
</evidence>
<proteinExistence type="inferred from homology"/>